<dbReference type="SUPFAM" id="SSF53448">
    <property type="entry name" value="Nucleotide-diphospho-sugar transferases"/>
    <property type="match status" value="1"/>
</dbReference>
<gene>
    <name evidence="5" type="ORF">SAMN04488567_3603</name>
</gene>
<evidence type="ECO:0000259" key="4">
    <source>
        <dbReference type="Pfam" id="PF00535"/>
    </source>
</evidence>
<name>A0A1G7J116_9RHOB</name>
<evidence type="ECO:0000313" key="5">
    <source>
        <dbReference type="EMBL" id="SDF18581.1"/>
    </source>
</evidence>
<dbReference type="PANTHER" id="PTHR43179:SF12">
    <property type="entry name" value="GALACTOFURANOSYLTRANSFERASE GLFT2"/>
    <property type="match status" value="1"/>
</dbReference>
<dbReference type="RefSeq" id="WP_165612641.1">
    <property type="nucleotide sequence ID" value="NZ_FNAT01000008.1"/>
</dbReference>
<dbReference type="Proteomes" id="UP000198922">
    <property type="component" value="Unassembled WGS sequence"/>
</dbReference>
<dbReference type="PANTHER" id="PTHR43179">
    <property type="entry name" value="RHAMNOSYLTRANSFERASE WBBL"/>
    <property type="match status" value="1"/>
</dbReference>
<keyword evidence="2" id="KW-0328">Glycosyltransferase</keyword>
<proteinExistence type="inferred from homology"/>
<evidence type="ECO:0000256" key="1">
    <source>
        <dbReference type="ARBA" id="ARBA00006739"/>
    </source>
</evidence>
<keyword evidence="3" id="KW-0808">Transferase</keyword>
<dbReference type="Pfam" id="PF00535">
    <property type="entry name" value="Glycos_transf_2"/>
    <property type="match status" value="1"/>
</dbReference>
<protein>
    <submittedName>
        <fullName evidence="5">Succinoglycan biosynthesis protein ExoM</fullName>
    </submittedName>
</protein>
<dbReference type="InterPro" id="IPR029044">
    <property type="entry name" value="Nucleotide-diphossugar_trans"/>
</dbReference>
<organism evidence="5 6">
    <name type="scientific">Limimaricola pyoseonensis</name>
    <dbReference type="NCBI Taxonomy" id="521013"/>
    <lineage>
        <taxon>Bacteria</taxon>
        <taxon>Pseudomonadati</taxon>
        <taxon>Pseudomonadota</taxon>
        <taxon>Alphaproteobacteria</taxon>
        <taxon>Rhodobacterales</taxon>
        <taxon>Paracoccaceae</taxon>
        <taxon>Limimaricola</taxon>
    </lineage>
</organism>
<dbReference type="InterPro" id="IPR001173">
    <property type="entry name" value="Glyco_trans_2-like"/>
</dbReference>
<evidence type="ECO:0000256" key="3">
    <source>
        <dbReference type="ARBA" id="ARBA00022679"/>
    </source>
</evidence>
<accession>A0A1G7J116</accession>
<dbReference type="EMBL" id="FNAT01000008">
    <property type="protein sequence ID" value="SDF18581.1"/>
    <property type="molecule type" value="Genomic_DNA"/>
</dbReference>
<feature type="domain" description="Glycosyltransferase 2-like" evidence="4">
    <location>
        <begin position="9"/>
        <end position="165"/>
    </location>
</feature>
<dbReference type="GO" id="GO:0016757">
    <property type="term" value="F:glycosyltransferase activity"/>
    <property type="evidence" value="ECO:0007669"/>
    <property type="project" value="UniProtKB-KW"/>
</dbReference>
<dbReference type="Gene3D" id="3.90.550.10">
    <property type="entry name" value="Spore Coat Polysaccharide Biosynthesis Protein SpsA, Chain A"/>
    <property type="match status" value="1"/>
</dbReference>
<keyword evidence="6" id="KW-1185">Reference proteome</keyword>
<comment type="similarity">
    <text evidence="1">Belongs to the glycosyltransferase 2 family.</text>
</comment>
<reference evidence="6" key="1">
    <citation type="submission" date="2016-10" db="EMBL/GenBank/DDBJ databases">
        <authorList>
            <person name="Varghese N."/>
            <person name="Submissions S."/>
        </authorList>
    </citation>
    <scope>NUCLEOTIDE SEQUENCE [LARGE SCALE GENOMIC DNA]</scope>
    <source>
        <strain evidence="6">DSM 21424</strain>
    </source>
</reference>
<evidence type="ECO:0000313" key="6">
    <source>
        <dbReference type="Proteomes" id="UP000198922"/>
    </source>
</evidence>
<evidence type="ECO:0000256" key="2">
    <source>
        <dbReference type="ARBA" id="ARBA00022676"/>
    </source>
</evidence>
<dbReference type="STRING" id="521013.SAMN04488567_3603"/>
<dbReference type="AlphaFoldDB" id="A0A1G7J116"/>
<sequence length="306" mass="33129">MNGPPDIEIAICTFQREHVATTLASLARIEPPAGRRVAVIVADNDDTPSARARVEACALPFPLRYIHAPARNISVARNACLEAARAPVLVFIDDDETVAPDWLVTLLAKQAETGAEAVLGPAISVYPETAPGWMRRGDFHSSRATRVGGEIRTGYGCNTLLMREAPALAGLRFRHELGRSGGEDTVFLAEMHRRGGRIAYAPKARVFEVVAPHRARLGWLLRRKFRFGQTHGLLLRETGAGQGVARLRAVALAAAKSALSLVLCGLNFARPVARAKWLLRAVFHAGVVSKLTGGREAEPYGRDQPV</sequence>